<feature type="compositionally biased region" description="Pro residues" evidence="2">
    <location>
        <begin position="133"/>
        <end position="143"/>
    </location>
</feature>
<protein>
    <submittedName>
        <fullName evidence="3">Uncharacterized protein</fullName>
    </submittedName>
</protein>
<name>A0A9W9R5N5_PENBR</name>
<proteinExistence type="predicted"/>
<evidence type="ECO:0000256" key="2">
    <source>
        <dbReference type="SAM" id="MobiDB-lite"/>
    </source>
</evidence>
<organism evidence="3 4">
    <name type="scientific">Penicillium brevicompactum</name>
    <dbReference type="NCBI Taxonomy" id="5074"/>
    <lineage>
        <taxon>Eukaryota</taxon>
        <taxon>Fungi</taxon>
        <taxon>Dikarya</taxon>
        <taxon>Ascomycota</taxon>
        <taxon>Pezizomycotina</taxon>
        <taxon>Eurotiomycetes</taxon>
        <taxon>Eurotiomycetidae</taxon>
        <taxon>Eurotiales</taxon>
        <taxon>Aspergillaceae</taxon>
        <taxon>Penicillium</taxon>
    </lineage>
</organism>
<keyword evidence="1" id="KW-0175">Coiled coil</keyword>
<evidence type="ECO:0000313" key="4">
    <source>
        <dbReference type="Proteomes" id="UP001147695"/>
    </source>
</evidence>
<reference evidence="3" key="1">
    <citation type="submission" date="2022-12" db="EMBL/GenBank/DDBJ databases">
        <authorList>
            <person name="Petersen C."/>
        </authorList>
    </citation>
    <scope>NUCLEOTIDE SEQUENCE</scope>
    <source>
        <strain evidence="3">IBT 35673</strain>
    </source>
</reference>
<accession>A0A9W9R5N5</accession>
<feature type="region of interest" description="Disordered" evidence="2">
    <location>
        <begin position="83"/>
        <end position="254"/>
    </location>
</feature>
<reference evidence="3" key="2">
    <citation type="journal article" date="2023" name="IMA Fungus">
        <title>Comparative genomic study of the Penicillium genus elucidates a diverse pangenome and 15 lateral gene transfer events.</title>
        <authorList>
            <person name="Petersen C."/>
            <person name="Sorensen T."/>
            <person name="Nielsen M.R."/>
            <person name="Sondergaard T.E."/>
            <person name="Sorensen J.L."/>
            <person name="Fitzpatrick D.A."/>
            <person name="Frisvad J.C."/>
            <person name="Nielsen K.L."/>
        </authorList>
    </citation>
    <scope>NUCLEOTIDE SEQUENCE</scope>
    <source>
        <strain evidence="3">IBT 35673</strain>
    </source>
</reference>
<dbReference type="Proteomes" id="UP001147695">
    <property type="component" value="Unassembled WGS sequence"/>
</dbReference>
<dbReference type="EMBL" id="JAPZBQ010000001">
    <property type="protein sequence ID" value="KAJ5352684.1"/>
    <property type="molecule type" value="Genomic_DNA"/>
</dbReference>
<feature type="compositionally biased region" description="Low complexity" evidence="2">
    <location>
        <begin position="144"/>
        <end position="181"/>
    </location>
</feature>
<gene>
    <name evidence="3" type="ORF">N7452_001658</name>
</gene>
<dbReference type="AlphaFoldDB" id="A0A9W9R5N5"/>
<comment type="caution">
    <text evidence="3">The sequence shown here is derived from an EMBL/GenBank/DDBJ whole genome shotgun (WGS) entry which is preliminary data.</text>
</comment>
<feature type="coiled-coil region" evidence="1">
    <location>
        <begin position="35"/>
        <end position="78"/>
    </location>
</feature>
<evidence type="ECO:0000256" key="1">
    <source>
        <dbReference type="SAM" id="Coils"/>
    </source>
</evidence>
<sequence length="443" mass="49857">MEDSFKSESHSTPISEQWESLKTMLPEPESTMSANDDLEAEILKAQAQLTQLKKQRELIDIQQKVAEERRELQLARDRLLATTNGLTEAAPAASSPATDAKARIEGPQKKQRVAHDPPSGPSGQNPPRRPSDPQTPYPAPPKPAQQQQKAQQKQPKNQGKPVQPKPAQAKQQPKAQPKAAPANPPAPKPSPNTGLSLEQLRQLAAASRTPSKAPQAPTGPAASGSNQTHTPVKPFNPPTQPSSESRAANPPPVPNIVVYNGRTLGEFKNYTVGMESHFKKHPEWYRSEEHKLSRALKHVSLSLEERFLNYIRNQPASAKTWETFCAFMIEQLQGGIRPDIAKARYNDSYQRPSQSVTDFSKWMMQWPPHFNSNDSERDRMRHLFEHLMNRVRNAAEKSHLDFDNYADFVDYLQWVEDSLDSRVDEFGRRARDGPAFSRKRARD</sequence>
<evidence type="ECO:0000313" key="3">
    <source>
        <dbReference type="EMBL" id="KAJ5352684.1"/>
    </source>
</evidence>